<proteinExistence type="predicted"/>
<accession>W6R1W9</accession>
<sequence length="55" mass="5861">MKLFVQGLAILALLIANASATQSGIFAANGVELEVYQSGEDIIYGEPMFILGERS</sequence>
<protein>
    <submittedName>
        <fullName evidence="2">Genomic scaffold, ProqFM164S04</fullName>
    </submittedName>
</protein>
<feature type="signal peptide" evidence="1">
    <location>
        <begin position="1"/>
        <end position="20"/>
    </location>
</feature>
<evidence type="ECO:0000313" key="3">
    <source>
        <dbReference type="Proteomes" id="UP000030686"/>
    </source>
</evidence>
<dbReference type="EMBL" id="HG792018">
    <property type="protein sequence ID" value="CDM35812.1"/>
    <property type="molecule type" value="Genomic_DNA"/>
</dbReference>
<evidence type="ECO:0000256" key="1">
    <source>
        <dbReference type="SAM" id="SignalP"/>
    </source>
</evidence>
<reference evidence="2" key="1">
    <citation type="journal article" date="2014" name="Nat. Commun.">
        <title>Multiple recent horizontal transfers of a large genomic region in cheese making fungi.</title>
        <authorList>
            <person name="Cheeseman K."/>
            <person name="Ropars J."/>
            <person name="Renault P."/>
            <person name="Dupont J."/>
            <person name="Gouzy J."/>
            <person name="Branca A."/>
            <person name="Abraham A.L."/>
            <person name="Ceppi M."/>
            <person name="Conseiller E."/>
            <person name="Debuchy R."/>
            <person name="Malagnac F."/>
            <person name="Goarin A."/>
            <person name="Silar P."/>
            <person name="Lacoste S."/>
            <person name="Sallet E."/>
            <person name="Bensimon A."/>
            <person name="Giraud T."/>
            <person name="Brygoo Y."/>
        </authorList>
    </citation>
    <scope>NUCLEOTIDE SEQUENCE [LARGE SCALE GENOMIC DNA]</scope>
    <source>
        <strain evidence="2">FM164</strain>
    </source>
</reference>
<keyword evidence="3" id="KW-1185">Reference proteome</keyword>
<keyword evidence="1" id="KW-0732">Signal</keyword>
<name>W6R1W9_PENRF</name>
<organism evidence="2 3">
    <name type="scientific">Penicillium roqueforti (strain FM164)</name>
    <dbReference type="NCBI Taxonomy" id="1365484"/>
    <lineage>
        <taxon>Eukaryota</taxon>
        <taxon>Fungi</taxon>
        <taxon>Dikarya</taxon>
        <taxon>Ascomycota</taxon>
        <taxon>Pezizomycotina</taxon>
        <taxon>Eurotiomycetes</taxon>
        <taxon>Eurotiomycetidae</taxon>
        <taxon>Eurotiales</taxon>
        <taxon>Aspergillaceae</taxon>
        <taxon>Penicillium</taxon>
    </lineage>
</organism>
<dbReference type="OrthoDB" id="4257014at2759"/>
<dbReference type="Proteomes" id="UP000030686">
    <property type="component" value="Unassembled WGS sequence"/>
</dbReference>
<dbReference type="AlphaFoldDB" id="W6R1W9"/>
<feature type="chain" id="PRO_5004882093" evidence="1">
    <location>
        <begin position="21"/>
        <end position="55"/>
    </location>
</feature>
<dbReference type="OMA" id="TIIGEPQ"/>
<gene>
    <name evidence="2" type="ORF">PROQFM164_S04g000693</name>
</gene>
<evidence type="ECO:0000313" key="2">
    <source>
        <dbReference type="EMBL" id="CDM35812.1"/>
    </source>
</evidence>